<name>A0A397SH13_9GLOM</name>
<gene>
    <name evidence="2" type="ORF">C1645_486908</name>
    <name evidence="1" type="ORF">C1645_541495</name>
</gene>
<dbReference type="AlphaFoldDB" id="A0A397SH13"/>
<dbReference type="Proteomes" id="UP000265703">
    <property type="component" value="Unassembled WGS sequence"/>
</dbReference>
<reference evidence="1 3" key="1">
    <citation type="submission" date="2018-06" db="EMBL/GenBank/DDBJ databases">
        <title>Comparative genomics reveals the genomic features of Rhizophagus irregularis, R. cerebriforme, R. diaphanum and Gigaspora rosea, and their symbiotic lifestyle signature.</title>
        <authorList>
            <person name="Morin E."/>
            <person name="San Clemente H."/>
            <person name="Chen E.C.H."/>
            <person name="De La Providencia I."/>
            <person name="Hainaut M."/>
            <person name="Kuo A."/>
            <person name="Kohler A."/>
            <person name="Murat C."/>
            <person name="Tang N."/>
            <person name="Roy S."/>
            <person name="Loubradou J."/>
            <person name="Henrissat B."/>
            <person name="Grigoriev I.V."/>
            <person name="Corradi N."/>
            <person name="Roux C."/>
            <person name="Martin F.M."/>
        </authorList>
    </citation>
    <scope>NUCLEOTIDE SEQUENCE [LARGE SCALE GENOMIC DNA]</scope>
    <source>
        <strain evidence="1 3">DAOM 227022</strain>
    </source>
</reference>
<dbReference type="OrthoDB" id="2472314at2759"/>
<comment type="caution">
    <text evidence="1">The sequence shown here is derived from an EMBL/GenBank/DDBJ whole genome shotgun (WGS) entry which is preliminary data.</text>
</comment>
<sequence length="268" mass="31856">MYVFVQKCDKHEPRDLDFYTQNIQEWCKICSEVLYFNQIVNNYEKQKIIKGEKDCKLCGKLIYQKIFSNSSNEIEFRLCSDCYQISSGWVESTLTKKSIPILYLPWWDANGSCIICDHFLEIEPSNYQCQKWCSNCFTIYVGCRYCLTTNIIFGITSKSQCKKCKRILFITIDTKQTIEVCLIPIDIYMYNRDLISNKINNIDENFNPLEIYNLFNIIQILSKLKAEWILYSQLTNFIKIAKGGYGIIYEASWDMWNNRRQYETVNFR</sequence>
<evidence type="ECO:0000313" key="1">
    <source>
        <dbReference type="EMBL" id="RIA81744.1"/>
    </source>
</evidence>
<protein>
    <submittedName>
        <fullName evidence="1">Uncharacterized protein</fullName>
    </submittedName>
</protein>
<evidence type="ECO:0000313" key="3">
    <source>
        <dbReference type="Proteomes" id="UP000265703"/>
    </source>
</evidence>
<organism evidence="1 3">
    <name type="scientific">Glomus cerebriforme</name>
    <dbReference type="NCBI Taxonomy" id="658196"/>
    <lineage>
        <taxon>Eukaryota</taxon>
        <taxon>Fungi</taxon>
        <taxon>Fungi incertae sedis</taxon>
        <taxon>Mucoromycota</taxon>
        <taxon>Glomeromycotina</taxon>
        <taxon>Glomeromycetes</taxon>
        <taxon>Glomerales</taxon>
        <taxon>Glomeraceae</taxon>
        <taxon>Glomus</taxon>
    </lineage>
</organism>
<proteinExistence type="predicted"/>
<accession>A0A397SH13</accession>
<dbReference type="EMBL" id="QKYT01000749">
    <property type="protein sequence ID" value="RIA81744.1"/>
    <property type="molecule type" value="Genomic_DNA"/>
</dbReference>
<keyword evidence="3" id="KW-1185">Reference proteome</keyword>
<dbReference type="EMBL" id="QKYT01000610">
    <property type="protein sequence ID" value="RIA82985.1"/>
    <property type="molecule type" value="Genomic_DNA"/>
</dbReference>
<evidence type="ECO:0000313" key="2">
    <source>
        <dbReference type="EMBL" id="RIA82985.1"/>
    </source>
</evidence>